<evidence type="ECO:0000256" key="1">
    <source>
        <dbReference type="SAM" id="MobiDB-lite"/>
    </source>
</evidence>
<protein>
    <recommendedName>
        <fullName evidence="4">C-type lectin domain-containing protein</fullName>
    </recommendedName>
</protein>
<dbReference type="PANTHER" id="PTHR45784:SF3">
    <property type="entry name" value="C-TYPE LECTIN DOMAIN FAMILY 4 MEMBER K-LIKE-RELATED"/>
    <property type="match status" value="1"/>
</dbReference>
<comment type="caution">
    <text evidence="2">The sequence shown here is derived from an EMBL/GenBank/DDBJ whole genome shotgun (WGS) entry which is preliminary data.</text>
</comment>
<keyword evidence="3" id="KW-1185">Reference proteome</keyword>
<feature type="compositionally biased region" description="Basic and acidic residues" evidence="1">
    <location>
        <begin position="1"/>
        <end position="14"/>
    </location>
</feature>
<evidence type="ECO:0000313" key="3">
    <source>
        <dbReference type="Proteomes" id="UP001460270"/>
    </source>
</evidence>
<dbReference type="PANTHER" id="PTHR45784">
    <property type="entry name" value="C-TYPE LECTIN DOMAIN FAMILY 20 MEMBER A-RELATED"/>
    <property type="match status" value="1"/>
</dbReference>
<reference evidence="3" key="1">
    <citation type="submission" date="2024-04" db="EMBL/GenBank/DDBJ databases">
        <title>Salinicola lusitanus LLJ914,a marine bacterium isolated from the Okinawa Trough.</title>
        <authorList>
            <person name="Li J."/>
        </authorList>
    </citation>
    <scope>NUCLEOTIDE SEQUENCE [LARGE SCALE GENOMIC DNA]</scope>
</reference>
<feature type="region of interest" description="Disordered" evidence="1">
    <location>
        <begin position="1"/>
        <end position="36"/>
    </location>
</feature>
<feature type="compositionally biased region" description="Polar residues" evidence="1">
    <location>
        <begin position="19"/>
        <end position="35"/>
    </location>
</feature>
<dbReference type="AlphaFoldDB" id="A0AAW0P137"/>
<dbReference type="Proteomes" id="UP001460270">
    <property type="component" value="Unassembled WGS sequence"/>
</dbReference>
<sequence>MRQKEPIDKAETSTRRGRQTPTSTSAQTLESTCSKSDCDPGLRLFLFSDEDGADFVALCAAESDVFSVSQDHVYHFINEEKSWAEAQTFCRKYYTDLATVNHMRDLERLRAAAGDKQTCGSDCIKPVTNCRQEVALVSA</sequence>
<dbReference type="Gene3D" id="3.10.100.10">
    <property type="entry name" value="Mannose-Binding Protein A, subunit A"/>
    <property type="match status" value="1"/>
</dbReference>
<evidence type="ECO:0000313" key="2">
    <source>
        <dbReference type="EMBL" id="KAK7910403.1"/>
    </source>
</evidence>
<name>A0AAW0P137_9GOBI</name>
<dbReference type="EMBL" id="JBBPFD010000010">
    <property type="protein sequence ID" value="KAK7910403.1"/>
    <property type="molecule type" value="Genomic_DNA"/>
</dbReference>
<dbReference type="SUPFAM" id="SSF56436">
    <property type="entry name" value="C-type lectin-like"/>
    <property type="match status" value="1"/>
</dbReference>
<evidence type="ECO:0008006" key="4">
    <source>
        <dbReference type="Google" id="ProtNLM"/>
    </source>
</evidence>
<organism evidence="2 3">
    <name type="scientific">Mugilogobius chulae</name>
    <name type="common">yellowstripe goby</name>
    <dbReference type="NCBI Taxonomy" id="88201"/>
    <lineage>
        <taxon>Eukaryota</taxon>
        <taxon>Metazoa</taxon>
        <taxon>Chordata</taxon>
        <taxon>Craniata</taxon>
        <taxon>Vertebrata</taxon>
        <taxon>Euteleostomi</taxon>
        <taxon>Actinopterygii</taxon>
        <taxon>Neopterygii</taxon>
        <taxon>Teleostei</taxon>
        <taxon>Neoteleostei</taxon>
        <taxon>Acanthomorphata</taxon>
        <taxon>Gobiaria</taxon>
        <taxon>Gobiiformes</taxon>
        <taxon>Gobioidei</taxon>
        <taxon>Gobiidae</taxon>
        <taxon>Gobionellinae</taxon>
        <taxon>Mugilogobius</taxon>
    </lineage>
</organism>
<accession>A0AAW0P137</accession>
<proteinExistence type="predicted"/>
<dbReference type="InterPro" id="IPR016187">
    <property type="entry name" value="CTDL_fold"/>
</dbReference>
<gene>
    <name evidence="2" type="ORF">WMY93_015087</name>
</gene>
<dbReference type="InterPro" id="IPR016186">
    <property type="entry name" value="C-type_lectin-like/link_sf"/>
</dbReference>